<dbReference type="SUPFAM" id="SSF55785">
    <property type="entry name" value="PYP-like sensor domain (PAS domain)"/>
    <property type="match status" value="3"/>
</dbReference>
<dbReference type="InterPro" id="IPR035965">
    <property type="entry name" value="PAS-like_dom_sf"/>
</dbReference>
<keyword evidence="16" id="KW-1185">Reference proteome</keyword>
<evidence type="ECO:0000313" key="16">
    <source>
        <dbReference type="Proteomes" id="UP001050975"/>
    </source>
</evidence>
<dbReference type="SMART" id="SM00448">
    <property type="entry name" value="REC"/>
    <property type="match status" value="1"/>
</dbReference>
<dbReference type="CDD" id="cd00082">
    <property type="entry name" value="HisKA"/>
    <property type="match status" value="1"/>
</dbReference>
<dbReference type="SMART" id="SM00086">
    <property type="entry name" value="PAC"/>
    <property type="match status" value="3"/>
</dbReference>
<reference evidence="15" key="1">
    <citation type="submission" date="2019-10" db="EMBL/GenBank/DDBJ databases">
        <title>Draft genome sequece of Microseira wollei NIES-4236.</title>
        <authorList>
            <person name="Yamaguchi H."/>
            <person name="Suzuki S."/>
            <person name="Kawachi M."/>
        </authorList>
    </citation>
    <scope>NUCLEOTIDE SEQUENCE</scope>
    <source>
        <strain evidence="15">NIES-4236</strain>
    </source>
</reference>
<dbReference type="SMART" id="SM00091">
    <property type="entry name" value="PAS"/>
    <property type="match status" value="3"/>
</dbReference>
<dbReference type="Pfam" id="PF01590">
    <property type="entry name" value="GAF"/>
    <property type="match status" value="1"/>
</dbReference>
<dbReference type="InterPro" id="IPR029016">
    <property type="entry name" value="GAF-like_dom_sf"/>
</dbReference>
<dbReference type="InterPro" id="IPR003018">
    <property type="entry name" value="GAF"/>
</dbReference>
<dbReference type="Gene3D" id="3.30.450.20">
    <property type="entry name" value="PAS domain"/>
    <property type="match status" value="3"/>
</dbReference>
<evidence type="ECO:0000256" key="10">
    <source>
        <dbReference type="SAM" id="Coils"/>
    </source>
</evidence>
<feature type="coiled-coil region" evidence="10">
    <location>
        <begin position="159"/>
        <end position="193"/>
    </location>
</feature>
<comment type="caution">
    <text evidence="15">The sequence shown here is derived from an EMBL/GenBank/DDBJ whole genome shotgun (WGS) entry which is preliminary data.</text>
</comment>
<evidence type="ECO:0000259" key="14">
    <source>
        <dbReference type="PROSITE" id="PS50113"/>
    </source>
</evidence>
<accession>A0AAV3X8R4</accession>
<dbReference type="EMBL" id="BLAY01000022">
    <property type="protein sequence ID" value="GET37080.1"/>
    <property type="molecule type" value="Genomic_DNA"/>
</dbReference>
<evidence type="ECO:0000259" key="13">
    <source>
        <dbReference type="PROSITE" id="PS50112"/>
    </source>
</evidence>
<dbReference type="InterPro" id="IPR000700">
    <property type="entry name" value="PAS-assoc_C"/>
</dbReference>
<gene>
    <name evidence="15" type="ORF">MiSe_18330</name>
</gene>
<feature type="domain" description="PAC" evidence="14">
    <location>
        <begin position="260"/>
        <end position="314"/>
    </location>
</feature>
<dbReference type="EC" id="2.7.13.3" evidence="2"/>
<dbReference type="InterPro" id="IPR001789">
    <property type="entry name" value="Sig_transdc_resp-reg_receiver"/>
</dbReference>
<dbReference type="InterPro" id="IPR001610">
    <property type="entry name" value="PAC"/>
</dbReference>
<dbReference type="Gene3D" id="1.10.287.130">
    <property type="match status" value="1"/>
</dbReference>
<dbReference type="InterPro" id="IPR005467">
    <property type="entry name" value="His_kinase_dom"/>
</dbReference>
<keyword evidence="10" id="KW-0175">Coiled coil</keyword>
<evidence type="ECO:0000256" key="6">
    <source>
        <dbReference type="ARBA" id="ARBA00022777"/>
    </source>
</evidence>
<dbReference type="Pfam" id="PF00072">
    <property type="entry name" value="Response_reg"/>
    <property type="match status" value="1"/>
</dbReference>
<dbReference type="InterPro" id="IPR036890">
    <property type="entry name" value="HATPase_C_sf"/>
</dbReference>
<dbReference type="InterPro" id="IPR036097">
    <property type="entry name" value="HisK_dim/P_sf"/>
</dbReference>
<feature type="domain" description="PAC" evidence="14">
    <location>
        <begin position="390"/>
        <end position="442"/>
    </location>
</feature>
<keyword evidence="4" id="KW-0808">Transferase</keyword>
<dbReference type="SUPFAM" id="SSF52172">
    <property type="entry name" value="CheY-like"/>
    <property type="match status" value="1"/>
</dbReference>
<dbReference type="Pfam" id="PF08448">
    <property type="entry name" value="PAS_4"/>
    <property type="match status" value="2"/>
</dbReference>
<dbReference type="PANTHER" id="PTHR43065">
    <property type="entry name" value="SENSOR HISTIDINE KINASE"/>
    <property type="match status" value="1"/>
</dbReference>
<evidence type="ECO:0000256" key="4">
    <source>
        <dbReference type="ARBA" id="ARBA00022679"/>
    </source>
</evidence>
<dbReference type="RefSeq" id="WP_226577954.1">
    <property type="nucleotide sequence ID" value="NZ_BLAY01000022.1"/>
</dbReference>
<dbReference type="Gene3D" id="3.30.450.40">
    <property type="match status" value="1"/>
</dbReference>
<dbReference type="InterPro" id="IPR004358">
    <property type="entry name" value="Sig_transdc_His_kin-like_C"/>
</dbReference>
<dbReference type="NCBIfam" id="TIGR00229">
    <property type="entry name" value="sensory_box"/>
    <property type="match status" value="3"/>
</dbReference>
<dbReference type="SUPFAM" id="SSF47384">
    <property type="entry name" value="Homodimeric domain of signal transducing histidine kinase"/>
    <property type="match status" value="1"/>
</dbReference>
<dbReference type="Pfam" id="PF13426">
    <property type="entry name" value="PAS_9"/>
    <property type="match status" value="1"/>
</dbReference>
<dbReference type="SMART" id="SM00388">
    <property type="entry name" value="HisKA"/>
    <property type="match status" value="1"/>
</dbReference>
<dbReference type="GO" id="GO:0005524">
    <property type="term" value="F:ATP binding"/>
    <property type="evidence" value="ECO:0007669"/>
    <property type="project" value="UniProtKB-KW"/>
</dbReference>
<dbReference type="InterPro" id="IPR003594">
    <property type="entry name" value="HATPase_dom"/>
</dbReference>
<dbReference type="PANTHER" id="PTHR43065:SF46">
    <property type="entry name" value="C4-DICARBOXYLATE TRANSPORT SENSOR PROTEIN DCTB"/>
    <property type="match status" value="1"/>
</dbReference>
<evidence type="ECO:0000256" key="8">
    <source>
        <dbReference type="ARBA" id="ARBA00023012"/>
    </source>
</evidence>
<organism evidence="15 16">
    <name type="scientific">Microseira wollei NIES-4236</name>
    <dbReference type="NCBI Taxonomy" id="2530354"/>
    <lineage>
        <taxon>Bacteria</taxon>
        <taxon>Bacillati</taxon>
        <taxon>Cyanobacteriota</taxon>
        <taxon>Cyanophyceae</taxon>
        <taxon>Oscillatoriophycideae</taxon>
        <taxon>Aerosakkonematales</taxon>
        <taxon>Aerosakkonemataceae</taxon>
        <taxon>Microseira</taxon>
    </lineage>
</organism>
<comment type="catalytic activity">
    <reaction evidence="1">
        <text>ATP + protein L-histidine = ADP + protein N-phospho-L-histidine.</text>
        <dbReference type="EC" id="2.7.13.3"/>
    </reaction>
</comment>
<dbReference type="Pfam" id="PF02518">
    <property type="entry name" value="HATPase_c"/>
    <property type="match status" value="1"/>
</dbReference>
<dbReference type="Gene3D" id="3.30.565.10">
    <property type="entry name" value="Histidine kinase-like ATPase, C-terminal domain"/>
    <property type="match status" value="1"/>
</dbReference>
<dbReference type="Proteomes" id="UP001050975">
    <property type="component" value="Unassembled WGS sequence"/>
</dbReference>
<dbReference type="InterPro" id="IPR003661">
    <property type="entry name" value="HisK_dim/P_dom"/>
</dbReference>
<keyword evidence="3 9" id="KW-0597">Phosphoprotein</keyword>
<evidence type="ECO:0000256" key="1">
    <source>
        <dbReference type="ARBA" id="ARBA00000085"/>
    </source>
</evidence>
<dbReference type="SMART" id="SM00065">
    <property type="entry name" value="GAF"/>
    <property type="match status" value="1"/>
</dbReference>
<dbReference type="SMART" id="SM00387">
    <property type="entry name" value="HATPase_c"/>
    <property type="match status" value="1"/>
</dbReference>
<evidence type="ECO:0000256" key="5">
    <source>
        <dbReference type="ARBA" id="ARBA00022741"/>
    </source>
</evidence>
<keyword evidence="6" id="KW-0418">Kinase</keyword>
<feature type="domain" description="PAS" evidence="13">
    <location>
        <begin position="186"/>
        <end position="235"/>
    </location>
</feature>
<evidence type="ECO:0000256" key="7">
    <source>
        <dbReference type="ARBA" id="ARBA00022840"/>
    </source>
</evidence>
<evidence type="ECO:0000256" key="3">
    <source>
        <dbReference type="ARBA" id="ARBA00022553"/>
    </source>
</evidence>
<keyword evidence="7" id="KW-0067">ATP-binding</keyword>
<dbReference type="CDD" id="cd00130">
    <property type="entry name" value="PAS"/>
    <property type="match status" value="3"/>
</dbReference>
<dbReference type="SUPFAM" id="SSF55874">
    <property type="entry name" value="ATPase domain of HSP90 chaperone/DNA topoisomerase II/histidine kinase"/>
    <property type="match status" value="1"/>
</dbReference>
<dbReference type="InterPro" id="IPR011006">
    <property type="entry name" value="CheY-like_superfamily"/>
</dbReference>
<keyword evidence="5" id="KW-0547">Nucleotide-binding</keyword>
<evidence type="ECO:0000256" key="2">
    <source>
        <dbReference type="ARBA" id="ARBA00012438"/>
    </source>
</evidence>
<proteinExistence type="predicted"/>
<dbReference type="PROSITE" id="PS50113">
    <property type="entry name" value="PAC"/>
    <property type="match status" value="3"/>
</dbReference>
<evidence type="ECO:0000313" key="15">
    <source>
        <dbReference type="EMBL" id="GET37080.1"/>
    </source>
</evidence>
<dbReference type="CDD" id="cd00156">
    <property type="entry name" value="REC"/>
    <property type="match status" value="1"/>
</dbReference>
<dbReference type="PROSITE" id="PS50109">
    <property type="entry name" value="HIS_KIN"/>
    <property type="match status" value="1"/>
</dbReference>
<dbReference type="InterPro" id="IPR000014">
    <property type="entry name" value="PAS"/>
</dbReference>
<dbReference type="PRINTS" id="PR00344">
    <property type="entry name" value="BCTRLSENSOR"/>
</dbReference>
<dbReference type="InterPro" id="IPR013656">
    <property type="entry name" value="PAS_4"/>
</dbReference>
<dbReference type="PROSITE" id="PS50112">
    <property type="entry name" value="PAS"/>
    <property type="match status" value="3"/>
</dbReference>
<evidence type="ECO:0000259" key="11">
    <source>
        <dbReference type="PROSITE" id="PS50109"/>
    </source>
</evidence>
<evidence type="ECO:0000259" key="12">
    <source>
        <dbReference type="PROSITE" id="PS50110"/>
    </source>
</evidence>
<name>A0AAV3X8R4_9CYAN</name>
<dbReference type="GO" id="GO:0000155">
    <property type="term" value="F:phosphorelay sensor kinase activity"/>
    <property type="evidence" value="ECO:0007669"/>
    <property type="project" value="InterPro"/>
</dbReference>
<sequence length="936" mass="103660">MKATLPDNEAERRAAIRQYQIIDTDPEPAFDDLASLAAHICGTPIALINLIDGNRQWFKSKLGLDVTEMPRDFGLCPQCIQQRDILVIPDTLADDRFATNPVVTTPPHIRFYAGVPLITPAGQIIGTLCVADTVPHQLSLAQVEALQALSRQIISQLELRRHIADMARIATECQQAEAEMRNITAENLKLARVVAAVSDGVIVTDPNQPDNPIIYANPAFSRITGYLPEEIIGRNCRFLQGVGTDRKVVSRIKRAVAKRQELQATLLNYRKDGQPFWNEVKISPVFSEKGDLLYFVGIQTDITARKIAEEQMRSTQIFLNSIVENIPHAIFVKDAKKLKYVSINKAGAEMIGFDKEEIIGQSDYDFLTPELADLFTAKDREVLSNKKVVDIPEEPIPTKKKEIKFLHTKKIPILEKAGKPQYLLGIAEDITDRKSAQEQIREQATLLDKSQDAILVLDTQDCIRFCNESAQGLYGCKKSEIVGCSSEVLFKHSPEIQQARQTVFATGEWHGELRQVTKNGKEIVVESRWTLVRDEEDKPKSILIVNTDITEKKQLEVQFQRAQRLESLGTLAGGMAHDLNNILTPILTSVQILEMVVTDERSQRLLNLLENNVKRGANLIKQVLSFARGTEGEREVIQIFDLIEEVAKIVKETFPKSIDLFAPRPITELWPICGDATQLHQVLINLCVNARDAMPNGGTLNISAENITIDSHYTKMNIDAKVGRYVVIDVADTGCGIPPEIIDRIFEPFFTTKEIGKGSGLGLSTVMGIIKGHGGFINAYSEVGKGTRFKIYLPALENREIKSSNSAGKILEGNGELILVVDDEVAICDVTKASLEAYNYTAITANDGLDAIALYADQKDDISAAIVDMMMPSMDGLTTIRTLQKINPQVKVIASSGLLSNVMSTELANIGVSNFLSKPYTAEQLLKTLHQVIANG</sequence>
<evidence type="ECO:0000256" key="9">
    <source>
        <dbReference type="PROSITE-ProRule" id="PRU00169"/>
    </source>
</evidence>
<dbReference type="Pfam" id="PF00512">
    <property type="entry name" value="HisKA"/>
    <property type="match status" value="1"/>
</dbReference>
<feature type="domain" description="Histidine kinase" evidence="11">
    <location>
        <begin position="574"/>
        <end position="797"/>
    </location>
</feature>
<dbReference type="AlphaFoldDB" id="A0AAV3X8R4"/>
<feature type="domain" description="PAS" evidence="13">
    <location>
        <begin position="315"/>
        <end position="386"/>
    </location>
</feature>
<feature type="modified residue" description="4-aspartylphosphate" evidence="9">
    <location>
        <position position="868"/>
    </location>
</feature>
<dbReference type="PROSITE" id="PS50110">
    <property type="entry name" value="RESPONSE_REGULATORY"/>
    <property type="match status" value="1"/>
</dbReference>
<feature type="domain" description="PAC" evidence="14">
    <location>
        <begin position="509"/>
        <end position="561"/>
    </location>
</feature>
<feature type="domain" description="PAS" evidence="13">
    <location>
        <begin position="439"/>
        <end position="483"/>
    </location>
</feature>
<protein>
    <recommendedName>
        <fullName evidence="2">histidine kinase</fullName>
        <ecNumber evidence="2">2.7.13.3</ecNumber>
    </recommendedName>
</protein>
<dbReference type="Gene3D" id="3.40.50.2300">
    <property type="match status" value="1"/>
</dbReference>
<feature type="domain" description="Response regulatory" evidence="12">
    <location>
        <begin position="817"/>
        <end position="933"/>
    </location>
</feature>
<keyword evidence="8" id="KW-0902">Two-component regulatory system</keyword>
<dbReference type="SUPFAM" id="SSF55781">
    <property type="entry name" value="GAF domain-like"/>
    <property type="match status" value="1"/>
</dbReference>